<evidence type="ECO:0000313" key="2">
    <source>
        <dbReference type="Proteomes" id="UP001497382"/>
    </source>
</evidence>
<proteinExistence type="predicted"/>
<accession>A0AAV2BML2</accession>
<name>A0AAV2BML2_9ARAC</name>
<comment type="caution">
    <text evidence="1">The sequence shown here is derived from an EMBL/GenBank/DDBJ whole genome shotgun (WGS) entry which is preliminary data.</text>
</comment>
<reference evidence="1 2" key="1">
    <citation type="submission" date="2024-04" db="EMBL/GenBank/DDBJ databases">
        <authorList>
            <person name="Rising A."/>
            <person name="Reimegard J."/>
            <person name="Sonavane S."/>
            <person name="Akerstrom W."/>
            <person name="Nylinder S."/>
            <person name="Hedman E."/>
            <person name="Kallberg Y."/>
        </authorList>
    </citation>
    <scope>NUCLEOTIDE SEQUENCE [LARGE SCALE GENOMIC DNA]</scope>
</reference>
<sequence length="152" mass="17389">MATRNAEMLDALGEECREILKCKDTLEALYSACGTTENAMKNLLRPHNPTGLDFSSVADQIQSLKDILDRQMQLVRLLFIDVQQCSDILQALTDANDPSMDDEVNRLENLLLAYCMELNDLIKRTVKTCKGFHHVCKIVFQYIKEIYSTLRE</sequence>
<protein>
    <submittedName>
        <fullName evidence="1">Uncharacterized protein</fullName>
    </submittedName>
</protein>
<gene>
    <name evidence="1" type="ORF">LARSCL_LOCUS20171</name>
</gene>
<dbReference type="Proteomes" id="UP001497382">
    <property type="component" value="Unassembled WGS sequence"/>
</dbReference>
<dbReference type="EMBL" id="CAXIEN010000417">
    <property type="protein sequence ID" value="CAL1297207.1"/>
    <property type="molecule type" value="Genomic_DNA"/>
</dbReference>
<organism evidence="1 2">
    <name type="scientific">Larinioides sclopetarius</name>
    <dbReference type="NCBI Taxonomy" id="280406"/>
    <lineage>
        <taxon>Eukaryota</taxon>
        <taxon>Metazoa</taxon>
        <taxon>Ecdysozoa</taxon>
        <taxon>Arthropoda</taxon>
        <taxon>Chelicerata</taxon>
        <taxon>Arachnida</taxon>
        <taxon>Araneae</taxon>
        <taxon>Araneomorphae</taxon>
        <taxon>Entelegynae</taxon>
        <taxon>Araneoidea</taxon>
        <taxon>Araneidae</taxon>
        <taxon>Larinioides</taxon>
    </lineage>
</organism>
<evidence type="ECO:0000313" key="1">
    <source>
        <dbReference type="EMBL" id="CAL1297207.1"/>
    </source>
</evidence>
<keyword evidence="2" id="KW-1185">Reference proteome</keyword>
<dbReference type="AlphaFoldDB" id="A0AAV2BML2"/>